<protein>
    <recommendedName>
        <fullName evidence="4">Arginine deiminase</fullName>
    </recommendedName>
</protein>
<keyword evidence="1" id="KW-0378">Hydrolase</keyword>
<dbReference type="Gene3D" id="3.75.10.10">
    <property type="entry name" value="L-arginine/glycine Amidinotransferase, Chain A"/>
    <property type="match status" value="1"/>
</dbReference>
<evidence type="ECO:0008006" key="4">
    <source>
        <dbReference type="Google" id="ProtNLM"/>
    </source>
</evidence>
<dbReference type="Pfam" id="PF02274">
    <property type="entry name" value="ADI"/>
    <property type="match status" value="1"/>
</dbReference>
<proteinExistence type="predicted"/>
<name>A0A7S0ZC49_9RHOD</name>
<dbReference type="AlphaFoldDB" id="A0A7S0ZC49"/>
<reference evidence="3" key="1">
    <citation type="submission" date="2021-01" db="EMBL/GenBank/DDBJ databases">
        <authorList>
            <person name="Corre E."/>
            <person name="Pelletier E."/>
            <person name="Niang G."/>
            <person name="Scheremetjew M."/>
            <person name="Finn R."/>
            <person name="Kale V."/>
            <person name="Holt S."/>
            <person name="Cochrane G."/>
            <person name="Meng A."/>
            <person name="Brown T."/>
            <person name="Cohen L."/>
        </authorList>
    </citation>
    <scope>NUCLEOTIDE SEQUENCE</scope>
    <source>
        <strain evidence="3">CCMP3278</strain>
    </source>
</reference>
<evidence type="ECO:0000256" key="2">
    <source>
        <dbReference type="SAM" id="MobiDB-lite"/>
    </source>
</evidence>
<feature type="compositionally biased region" description="Polar residues" evidence="2">
    <location>
        <begin position="429"/>
        <end position="438"/>
    </location>
</feature>
<sequence length="448" mass="49837">MKTIIPCGQCHEVDVARMVIICGPGMGKMMGALHPAGSLYERPTNNVEVEKEYKCFREMMEENGVKVFDVREILAQDCNKSVGARLELEDMAAKSLTYAYDETATDIMPDKQTLHYVGEEYKRSVIEEMSEGQLVNIILTRPTVTLKKSYRDTGFTASYSFEPLSNINFTRDQQITTRNGIVMGRLRSEQRRGEVDVLEFCHRKLGLRVIGRIPGPDCYLEGGDFFPAGPDLCMVGIGPRSNLGAVKYMMENDLLGTSRVAVVKDLFEQSQDRMHLDTVFNILHSDCCLMLSEMMGEDSPTRRLVDVYSRADGAEYKLTREDVEFSKFIREEGYNIIPISGEDQLKYGCNVVNLGEGRIISVHKKTARDISKSEYFSGSIQYLNFSSVTAMYGAVHCASQVVVRGDPLPNVISAGLGQQFSKMVLENGSTATDSETNGNGSGLVPESL</sequence>
<organism evidence="3">
    <name type="scientific">Timspurckia oligopyrenoides</name>
    <dbReference type="NCBI Taxonomy" id="708627"/>
    <lineage>
        <taxon>Eukaryota</taxon>
        <taxon>Rhodophyta</taxon>
        <taxon>Bangiophyceae</taxon>
        <taxon>Porphyridiales</taxon>
        <taxon>Porphyridiaceae</taxon>
        <taxon>Timspurckia</taxon>
    </lineage>
</organism>
<dbReference type="PANTHER" id="PTHR47271:SF2">
    <property type="entry name" value="ARGININE DEIMINASE"/>
    <property type="match status" value="1"/>
</dbReference>
<evidence type="ECO:0000313" key="3">
    <source>
        <dbReference type="EMBL" id="CAD8817248.1"/>
    </source>
</evidence>
<evidence type="ECO:0000256" key="1">
    <source>
        <dbReference type="ARBA" id="ARBA00022801"/>
    </source>
</evidence>
<gene>
    <name evidence="3" type="ORF">TOLI1172_LOCUS1636</name>
</gene>
<dbReference type="GO" id="GO:0016990">
    <property type="term" value="F:arginine deiminase activity"/>
    <property type="evidence" value="ECO:0007669"/>
    <property type="project" value="InterPro"/>
</dbReference>
<feature type="region of interest" description="Disordered" evidence="2">
    <location>
        <begin position="429"/>
        <end position="448"/>
    </location>
</feature>
<dbReference type="EMBL" id="HBFP01002261">
    <property type="protein sequence ID" value="CAD8817248.1"/>
    <property type="molecule type" value="Transcribed_RNA"/>
</dbReference>
<dbReference type="InterPro" id="IPR003876">
    <property type="entry name" value="Arg_deiminase"/>
</dbReference>
<dbReference type="PRINTS" id="PR01466">
    <property type="entry name" value="ARGDEIMINASE"/>
</dbReference>
<accession>A0A7S0ZC49</accession>
<dbReference type="SUPFAM" id="SSF55909">
    <property type="entry name" value="Pentein"/>
    <property type="match status" value="1"/>
</dbReference>
<dbReference type="GO" id="GO:0019546">
    <property type="term" value="P:L-arginine deiminase pathway"/>
    <property type="evidence" value="ECO:0007669"/>
    <property type="project" value="TreeGrafter"/>
</dbReference>
<dbReference type="PANTHER" id="PTHR47271">
    <property type="entry name" value="ARGININE DEIMINASE"/>
    <property type="match status" value="1"/>
</dbReference>